<keyword evidence="1" id="KW-0802">TPR repeat</keyword>
<evidence type="ECO:0008006" key="4">
    <source>
        <dbReference type="Google" id="ProtNLM"/>
    </source>
</evidence>
<evidence type="ECO:0000256" key="1">
    <source>
        <dbReference type="PROSITE-ProRule" id="PRU00339"/>
    </source>
</evidence>
<dbReference type="SUPFAM" id="SSF48452">
    <property type="entry name" value="TPR-like"/>
    <property type="match status" value="1"/>
</dbReference>
<dbReference type="EMBL" id="AJYA01000002">
    <property type="protein sequence ID" value="EIM78781.1"/>
    <property type="molecule type" value="Genomic_DNA"/>
</dbReference>
<accession>I5CAC9</accession>
<gene>
    <name evidence="2" type="ORF">A3SI_01956</name>
</gene>
<reference evidence="2 3" key="1">
    <citation type="submission" date="2012-05" db="EMBL/GenBank/DDBJ databases">
        <title>Genome sequence of Nitritalea halalkaliphila LW7.</title>
        <authorList>
            <person name="Jangir P.K."/>
            <person name="Singh A."/>
            <person name="Shivaji S."/>
            <person name="Sharma R."/>
        </authorList>
    </citation>
    <scope>NUCLEOTIDE SEQUENCE [LARGE SCALE GENOMIC DNA]</scope>
    <source>
        <strain evidence="2 3">LW7</strain>
    </source>
</reference>
<protein>
    <recommendedName>
        <fullName evidence="4">Tetratricopeptide repeat protein</fullName>
    </recommendedName>
</protein>
<comment type="caution">
    <text evidence="2">The sequence shown here is derived from an EMBL/GenBank/DDBJ whole genome shotgun (WGS) entry which is preliminary data.</text>
</comment>
<evidence type="ECO:0000313" key="3">
    <source>
        <dbReference type="Proteomes" id="UP000005551"/>
    </source>
</evidence>
<dbReference type="Proteomes" id="UP000005551">
    <property type="component" value="Unassembled WGS sequence"/>
</dbReference>
<dbReference type="Pfam" id="PF00515">
    <property type="entry name" value="TPR_1"/>
    <property type="match status" value="1"/>
</dbReference>
<name>I5CAC9_9BACT</name>
<dbReference type="SMART" id="SM00028">
    <property type="entry name" value="TPR"/>
    <property type="match status" value="2"/>
</dbReference>
<dbReference type="AlphaFoldDB" id="I5CAC9"/>
<dbReference type="InterPro" id="IPR019734">
    <property type="entry name" value="TPR_rpt"/>
</dbReference>
<dbReference type="Pfam" id="PF13432">
    <property type="entry name" value="TPR_16"/>
    <property type="match status" value="1"/>
</dbReference>
<organism evidence="2 3">
    <name type="scientific">Nitritalea halalkaliphila LW7</name>
    <dbReference type="NCBI Taxonomy" id="1189621"/>
    <lineage>
        <taxon>Bacteria</taxon>
        <taxon>Pseudomonadati</taxon>
        <taxon>Bacteroidota</taxon>
        <taxon>Cytophagia</taxon>
        <taxon>Cytophagales</taxon>
        <taxon>Cyclobacteriaceae</taxon>
        <taxon>Nitritalea</taxon>
    </lineage>
</organism>
<dbReference type="STRING" id="1189621.A3SI_01956"/>
<evidence type="ECO:0000313" key="2">
    <source>
        <dbReference type="EMBL" id="EIM78781.1"/>
    </source>
</evidence>
<keyword evidence="3" id="KW-1185">Reference proteome</keyword>
<feature type="repeat" description="TPR" evidence="1">
    <location>
        <begin position="164"/>
        <end position="197"/>
    </location>
</feature>
<dbReference type="Gene3D" id="1.25.40.10">
    <property type="entry name" value="Tetratricopeptide repeat domain"/>
    <property type="match status" value="1"/>
</dbReference>
<proteinExistence type="predicted"/>
<sequence>MPLFLAFALLFVIGCTTSSEKQENTAFTLPDAGKYGQGVGFLGDSLFTDFSPERQAAETKRLQEALAAFEDTQEVGEGIWVGRRLAYLGLHREAIAVYSALLDKHPRDPEVLRHRGHRYISLRELDAAIRDFSLAAQYMEGMPLQVEEDGLPNAQNIPLSTLQFNVWYHLGLAHYLVGDFESARQAYQRCLEVCENDDSIVATLDWYYMTLHRLGFAEEAEDLLRSFDLENAVIIENDAYFQRLKLYSGQLEPEALLDLQQNPDTQEARLGFVTQGYGLGRYYMREGQPEAARNVFKRVLSTGYWAAFGYIASEKALADLEEHEQSGI</sequence>
<dbReference type="InterPro" id="IPR011990">
    <property type="entry name" value="TPR-like_helical_dom_sf"/>
</dbReference>
<dbReference type="PROSITE" id="PS50005">
    <property type="entry name" value="TPR"/>
    <property type="match status" value="1"/>
</dbReference>